<keyword evidence="1" id="KW-1133">Transmembrane helix</keyword>
<dbReference type="AlphaFoldDB" id="A0A652YXN6"/>
<name>A0A652YXN6_NOCGL</name>
<gene>
    <name evidence="2" type="ORF">FNL38_101796</name>
</gene>
<reference evidence="2" key="1">
    <citation type="submission" date="2019-07" db="EMBL/GenBank/DDBJ databases">
        <title>Genomic Encyclopedia of Type Strains, Phase IV (KMG-IV): sequencing the most valuable type-strain genomes for metagenomic binning, comparative biology and taxonomic classification.</title>
        <authorList>
            <person name="Goeker M."/>
        </authorList>
    </citation>
    <scope>NUCLEOTIDE SEQUENCE</scope>
    <source>
        <strain evidence="2">DSM 44596</strain>
    </source>
</reference>
<keyword evidence="1" id="KW-0472">Membrane</keyword>
<protein>
    <submittedName>
        <fullName evidence="2">Uncharacterized protein</fullName>
    </submittedName>
</protein>
<evidence type="ECO:0000313" key="2">
    <source>
        <dbReference type="EMBL" id="TYQ08424.1"/>
    </source>
</evidence>
<feature type="transmembrane region" description="Helical" evidence="1">
    <location>
        <begin position="6"/>
        <end position="33"/>
    </location>
</feature>
<evidence type="ECO:0000256" key="1">
    <source>
        <dbReference type="SAM" id="Phobius"/>
    </source>
</evidence>
<accession>A0A652YXN6</accession>
<organism evidence="2">
    <name type="scientific">Nocardia globerula</name>
    <dbReference type="NCBI Taxonomy" id="1818"/>
    <lineage>
        <taxon>Bacteria</taxon>
        <taxon>Bacillati</taxon>
        <taxon>Actinomycetota</taxon>
        <taxon>Actinomycetes</taxon>
        <taxon>Mycobacteriales</taxon>
        <taxon>Nocardiaceae</taxon>
        <taxon>Nocardia</taxon>
    </lineage>
</organism>
<proteinExistence type="predicted"/>
<comment type="caution">
    <text evidence="2">The sequence shown here is derived from an EMBL/GenBank/DDBJ whole genome shotgun (WGS) entry which is preliminary data.</text>
</comment>
<dbReference type="EMBL" id="VNIQ01000001">
    <property type="protein sequence ID" value="TYQ08424.1"/>
    <property type="molecule type" value="Genomic_DNA"/>
</dbReference>
<keyword evidence="1" id="KW-0812">Transmembrane</keyword>
<sequence length="48" mass="5504">MAVIPILALILFFVTGTWLWFLAIPLAGALLFGTDKERKKKRRDDRNS</sequence>